<comment type="similarity">
    <text evidence="5">Belongs to the COX23 family.</text>
</comment>
<dbReference type="OrthoDB" id="9971592at2759"/>
<dbReference type="PROSITE" id="PS51808">
    <property type="entry name" value="CHCH"/>
    <property type="match status" value="1"/>
</dbReference>
<gene>
    <name evidence="8" type="ORF">BB559_003826</name>
</gene>
<protein>
    <recommendedName>
        <fullName evidence="6">Cytochrome c oxidase-assembly factor COX23, mitochondrial</fullName>
    </recommendedName>
</protein>
<dbReference type="InterPro" id="IPR010625">
    <property type="entry name" value="CHCH"/>
</dbReference>
<comment type="function">
    <text evidence="1">Required for the assembly of cytochrome c oxidase.</text>
</comment>
<evidence type="ECO:0000256" key="2">
    <source>
        <dbReference type="ARBA" id="ARBA00004569"/>
    </source>
</evidence>
<comment type="caution">
    <text evidence="8">The sequence shown here is derived from an EMBL/GenBank/DDBJ whole genome shotgun (WGS) entry which is preliminary data.</text>
</comment>
<evidence type="ECO:0000256" key="1">
    <source>
        <dbReference type="ARBA" id="ARBA00003875"/>
    </source>
</evidence>
<organism evidence="8 9">
    <name type="scientific">Furculomyces boomerangus</name>
    <dbReference type="NCBI Taxonomy" id="61424"/>
    <lineage>
        <taxon>Eukaryota</taxon>
        <taxon>Fungi</taxon>
        <taxon>Fungi incertae sedis</taxon>
        <taxon>Zoopagomycota</taxon>
        <taxon>Kickxellomycotina</taxon>
        <taxon>Harpellomycetes</taxon>
        <taxon>Harpellales</taxon>
        <taxon>Harpellaceae</taxon>
        <taxon>Furculomyces</taxon>
    </lineage>
</organism>
<evidence type="ECO:0000256" key="3">
    <source>
        <dbReference type="ARBA" id="ARBA00023128"/>
    </source>
</evidence>
<dbReference type="PANTHER" id="PTHR46811">
    <property type="entry name" value="COILED-COIL-HELIX-COILED-COIL-HELIX DOMAIN-CONTAINING PROTEIN 7"/>
    <property type="match status" value="1"/>
</dbReference>
<dbReference type="InterPro" id="IPR009069">
    <property type="entry name" value="Cys_alpha_HP_mot_SF"/>
</dbReference>
<dbReference type="GO" id="GO:0033108">
    <property type="term" value="P:mitochondrial respiratory chain complex assembly"/>
    <property type="evidence" value="ECO:0007669"/>
    <property type="project" value="TreeGrafter"/>
</dbReference>
<dbReference type="EMBL" id="MBFT01000383">
    <property type="protein sequence ID" value="PVU92136.1"/>
    <property type="molecule type" value="Genomic_DNA"/>
</dbReference>
<dbReference type="GO" id="GO:0005758">
    <property type="term" value="C:mitochondrial intermembrane space"/>
    <property type="evidence" value="ECO:0007669"/>
    <property type="project" value="UniProtKB-SubCell"/>
</dbReference>
<reference evidence="8 9" key="1">
    <citation type="journal article" date="2018" name="MBio">
        <title>Comparative Genomics Reveals the Core Gene Toolbox for the Fungus-Insect Symbiosis.</title>
        <authorList>
            <person name="Wang Y."/>
            <person name="Stata M."/>
            <person name="Wang W."/>
            <person name="Stajich J.E."/>
            <person name="White M.M."/>
            <person name="Moncalvo J.M."/>
        </authorList>
    </citation>
    <scope>NUCLEOTIDE SEQUENCE [LARGE SCALE GENOMIC DNA]</scope>
    <source>
        <strain evidence="8 9">AUS-77-4</strain>
    </source>
</reference>
<dbReference type="Pfam" id="PF06747">
    <property type="entry name" value="CHCH"/>
    <property type="match status" value="1"/>
</dbReference>
<dbReference type="PANTHER" id="PTHR46811:SF1">
    <property type="entry name" value="COILED-COIL-HELIX-COILED-COIL-HELIX DOMAIN-CONTAINING PROTEIN 7"/>
    <property type="match status" value="1"/>
</dbReference>
<proteinExistence type="inferred from homology"/>
<feature type="domain" description="CHCH" evidence="7">
    <location>
        <begin position="26"/>
        <end position="59"/>
    </location>
</feature>
<accession>A0A2T9YIF6</accession>
<evidence type="ECO:0000313" key="8">
    <source>
        <dbReference type="EMBL" id="PVU92136.1"/>
    </source>
</evidence>
<keyword evidence="3" id="KW-0496">Mitochondrion</keyword>
<sequence length="71" mass="8683">MEDDKPRRVTLKEFEKKTPGRYMNPCEIESRASLKCLEINEYKKPLCKEYFDAYIQCKKLWMEERKAARFK</sequence>
<evidence type="ECO:0000256" key="4">
    <source>
        <dbReference type="ARBA" id="ARBA00023157"/>
    </source>
</evidence>
<dbReference type="STRING" id="61424.A0A2T9YIF6"/>
<dbReference type="Proteomes" id="UP000245699">
    <property type="component" value="Unassembled WGS sequence"/>
</dbReference>
<dbReference type="SUPFAM" id="SSF47072">
    <property type="entry name" value="Cysteine alpha-hairpin motif"/>
    <property type="match status" value="1"/>
</dbReference>
<evidence type="ECO:0000313" key="9">
    <source>
        <dbReference type="Proteomes" id="UP000245699"/>
    </source>
</evidence>
<comment type="subcellular location">
    <subcellularLocation>
        <location evidence="2">Mitochondrion intermembrane space</location>
    </subcellularLocation>
</comment>
<dbReference type="InterPro" id="IPR051040">
    <property type="entry name" value="COX23"/>
</dbReference>
<evidence type="ECO:0000259" key="7">
    <source>
        <dbReference type="Pfam" id="PF06747"/>
    </source>
</evidence>
<name>A0A2T9YIF6_9FUNG</name>
<evidence type="ECO:0000256" key="6">
    <source>
        <dbReference type="ARBA" id="ARBA00041104"/>
    </source>
</evidence>
<keyword evidence="9" id="KW-1185">Reference proteome</keyword>
<evidence type="ECO:0000256" key="5">
    <source>
        <dbReference type="ARBA" id="ARBA00038264"/>
    </source>
</evidence>
<keyword evidence="4" id="KW-1015">Disulfide bond</keyword>
<dbReference type="AlphaFoldDB" id="A0A2T9YIF6"/>